<dbReference type="OrthoDB" id="320761at2"/>
<comment type="caution">
    <text evidence="1">The sequence shown here is derived from an EMBL/GenBank/DDBJ whole genome shotgun (WGS) entry which is preliminary data.</text>
</comment>
<sequence length="233" mass="26278">MSDIHSFSGFVGVVLSLCLAAIPQPLSALQPTDVSHSAVQQSIPRLTPAQAQTFRNWMTLIIHQQLRQGPTPRWQQNDCAGLVRFAVAESLREHDSNWLRANGFLGQKTPGDIVLDANQRGLRHAWYRSDGRQDAWVSAYDLVANNSRFISKDVMQAQPGDLLFYDQGQNQHLMVWMGSYIAYHTGTRTASDNGLRAYTVAQIMDKKDNRWQPVASNPNFLGVYRLTFLTPNY</sequence>
<organism evidence="1 2">
    <name type="scientific">Hydromonas duriensis</name>
    <dbReference type="NCBI Taxonomy" id="1527608"/>
    <lineage>
        <taxon>Bacteria</taxon>
        <taxon>Pseudomonadati</taxon>
        <taxon>Pseudomonadota</taxon>
        <taxon>Betaproteobacteria</taxon>
        <taxon>Burkholderiales</taxon>
        <taxon>Burkholderiaceae</taxon>
        <taxon>Hydromonas</taxon>
    </lineage>
</organism>
<gene>
    <name evidence="1" type="ORF">DFR44_10730</name>
</gene>
<accession>A0A4R6Y8S2</accession>
<dbReference type="AlphaFoldDB" id="A0A4R6Y8S2"/>
<reference evidence="1 2" key="1">
    <citation type="submission" date="2019-03" db="EMBL/GenBank/DDBJ databases">
        <title>Genomic Encyclopedia of Type Strains, Phase IV (KMG-IV): sequencing the most valuable type-strain genomes for metagenomic binning, comparative biology and taxonomic classification.</title>
        <authorList>
            <person name="Goeker M."/>
        </authorList>
    </citation>
    <scope>NUCLEOTIDE SEQUENCE [LARGE SCALE GENOMIC DNA]</scope>
    <source>
        <strain evidence="1 2">DSM 102852</strain>
    </source>
</reference>
<name>A0A4R6Y8S2_9BURK</name>
<dbReference type="Proteomes" id="UP000294480">
    <property type="component" value="Unassembled WGS sequence"/>
</dbReference>
<dbReference type="EMBL" id="SNZE01000007">
    <property type="protein sequence ID" value="TDR31813.1"/>
    <property type="molecule type" value="Genomic_DNA"/>
</dbReference>
<dbReference type="RefSeq" id="WP_133619523.1">
    <property type="nucleotide sequence ID" value="NZ_SNZE01000007.1"/>
</dbReference>
<proteinExistence type="predicted"/>
<protein>
    <recommendedName>
        <fullName evidence="3">DUF1175 family protein</fullName>
    </recommendedName>
</protein>
<evidence type="ECO:0000313" key="1">
    <source>
        <dbReference type="EMBL" id="TDR31813.1"/>
    </source>
</evidence>
<dbReference type="Pfam" id="PF06672">
    <property type="entry name" value="DUF1175"/>
    <property type="match status" value="1"/>
</dbReference>
<evidence type="ECO:0000313" key="2">
    <source>
        <dbReference type="Proteomes" id="UP000294480"/>
    </source>
</evidence>
<keyword evidence="2" id="KW-1185">Reference proteome</keyword>
<evidence type="ECO:0008006" key="3">
    <source>
        <dbReference type="Google" id="ProtNLM"/>
    </source>
</evidence>
<dbReference type="InterPro" id="IPR009558">
    <property type="entry name" value="DUF1175"/>
</dbReference>